<protein>
    <recommendedName>
        <fullName evidence="3">DUF2480 family protein</fullName>
    </recommendedName>
</protein>
<accession>A0A0A2GXE2</accession>
<dbReference type="Proteomes" id="UP000030140">
    <property type="component" value="Unassembled WGS sequence"/>
</dbReference>
<sequence>MAEEIINRVANSKLVTFDLEDLYLPGHRQLVDISQWLDQGFILRETEFRKSIKEHDWSQYINAFVALHCSTDAIVPAWASMLVATHLQAVAKKVITGNLVMLETILYTEAIQSLDVTQYKNAPVIIKGCSNKPVPENAYLLLIQKLQPVARSLMFGEACSSVPLYKKAK</sequence>
<dbReference type="EMBL" id="JSAQ01000001">
    <property type="protein sequence ID" value="KGO07218.1"/>
    <property type="molecule type" value="Genomic_DNA"/>
</dbReference>
<organism evidence="1 2">
    <name type="scientific">Dokdonia donghaensis DSW-1</name>
    <dbReference type="NCBI Taxonomy" id="1300343"/>
    <lineage>
        <taxon>Bacteria</taxon>
        <taxon>Pseudomonadati</taxon>
        <taxon>Bacteroidota</taxon>
        <taxon>Flavobacteriia</taxon>
        <taxon>Flavobacteriales</taxon>
        <taxon>Flavobacteriaceae</taxon>
        <taxon>Dokdonia</taxon>
    </lineage>
</organism>
<evidence type="ECO:0000313" key="2">
    <source>
        <dbReference type="Proteomes" id="UP000030140"/>
    </source>
</evidence>
<name>A0A0A2GXE2_9FLAO</name>
<gene>
    <name evidence="1" type="ORF">NV36_10495</name>
</gene>
<dbReference type="OrthoDB" id="9803040at2"/>
<dbReference type="KEGG" id="ddo:I597_0972"/>
<reference evidence="1 2" key="1">
    <citation type="submission" date="2014-10" db="EMBL/GenBank/DDBJ databases">
        <title>Draft genome sequence of the proteorhodopsin-containing marine bacterium Dokdonia donghaensis.</title>
        <authorList>
            <person name="Gomez-Consarnau L."/>
            <person name="Gonzalez J.M."/>
            <person name="Riedel T."/>
            <person name="Jaenicke S."/>
            <person name="Wagner-Doebler I."/>
            <person name="Fuhrman J.A."/>
        </authorList>
    </citation>
    <scope>NUCLEOTIDE SEQUENCE [LARGE SCALE GENOMIC DNA]</scope>
    <source>
        <strain evidence="1 2">DSW-1</strain>
    </source>
</reference>
<dbReference type="RefSeq" id="WP_035327032.1">
    <property type="nucleotide sequence ID" value="NZ_CP015125.1"/>
</dbReference>
<proteinExistence type="predicted"/>
<dbReference type="AlphaFoldDB" id="A0A0A2GXE2"/>
<comment type="caution">
    <text evidence="1">The sequence shown here is derived from an EMBL/GenBank/DDBJ whole genome shotgun (WGS) entry which is preliminary data.</text>
</comment>
<dbReference type="InterPro" id="IPR018914">
    <property type="entry name" value="DUF2480"/>
</dbReference>
<dbReference type="Pfam" id="PF10652">
    <property type="entry name" value="DUF2480"/>
    <property type="match status" value="1"/>
</dbReference>
<evidence type="ECO:0000313" key="1">
    <source>
        <dbReference type="EMBL" id="KGO07218.1"/>
    </source>
</evidence>
<keyword evidence="2" id="KW-1185">Reference proteome</keyword>
<dbReference type="PATRIC" id="fig|1300343.5.peg.980"/>
<evidence type="ECO:0008006" key="3">
    <source>
        <dbReference type="Google" id="ProtNLM"/>
    </source>
</evidence>